<organism evidence="2 3">
    <name type="scientific">Solanum stoloniferum</name>
    <dbReference type="NCBI Taxonomy" id="62892"/>
    <lineage>
        <taxon>Eukaryota</taxon>
        <taxon>Viridiplantae</taxon>
        <taxon>Streptophyta</taxon>
        <taxon>Embryophyta</taxon>
        <taxon>Tracheophyta</taxon>
        <taxon>Spermatophyta</taxon>
        <taxon>Magnoliopsida</taxon>
        <taxon>eudicotyledons</taxon>
        <taxon>Gunneridae</taxon>
        <taxon>Pentapetalae</taxon>
        <taxon>asterids</taxon>
        <taxon>lamiids</taxon>
        <taxon>Solanales</taxon>
        <taxon>Solanaceae</taxon>
        <taxon>Solanoideae</taxon>
        <taxon>Solaneae</taxon>
        <taxon>Solanum</taxon>
    </lineage>
</organism>
<feature type="domain" description="Retrotransposon gag" evidence="1">
    <location>
        <begin position="241"/>
        <end position="327"/>
    </location>
</feature>
<dbReference type="PANTHER" id="PTHR33223">
    <property type="entry name" value="CCHC-TYPE DOMAIN-CONTAINING PROTEIN"/>
    <property type="match status" value="1"/>
</dbReference>
<comment type="caution">
    <text evidence="2">The sequence shown here is derived from an EMBL/GenBank/DDBJ whole genome shotgun (WGS) entry which is preliminary data.</text>
</comment>
<evidence type="ECO:0000259" key="1">
    <source>
        <dbReference type="Pfam" id="PF03732"/>
    </source>
</evidence>
<evidence type="ECO:0000313" key="2">
    <source>
        <dbReference type="EMBL" id="KAL3380471.1"/>
    </source>
</evidence>
<dbReference type="Pfam" id="PF03732">
    <property type="entry name" value="Retrotrans_gag"/>
    <property type="match status" value="1"/>
</dbReference>
<evidence type="ECO:0000313" key="3">
    <source>
        <dbReference type="Proteomes" id="UP001627284"/>
    </source>
</evidence>
<dbReference type="AlphaFoldDB" id="A0ABD2VLE6"/>
<keyword evidence="3" id="KW-1185">Reference proteome</keyword>
<dbReference type="EMBL" id="JBJKTR010000001">
    <property type="protein sequence ID" value="KAL3380471.1"/>
    <property type="molecule type" value="Genomic_DNA"/>
</dbReference>
<name>A0ABD2VLE6_9SOLN</name>
<dbReference type="PANTHER" id="PTHR33223:SF8">
    <property type="entry name" value="OS04G0172440 PROTEIN"/>
    <property type="match status" value="1"/>
</dbReference>
<reference evidence="2 3" key="1">
    <citation type="submission" date="2024-05" db="EMBL/GenBank/DDBJ databases">
        <title>De novo assembly of an allotetraploid wild potato.</title>
        <authorList>
            <person name="Hosaka A.J."/>
        </authorList>
    </citation>
    <scope>NUCLEOTIDE SEQUENCE [LARGE SCALE GENOMIC DNA]</scope>
    <source>
        <tissue evidence="2">Young leaves</tissue>
    </source>
</reference>
<sequence>MDFTINTVALSEMIPTPSVAANPSASVATKSPIEVIARLERQIGELNLLVAHFQAASQNLPPDAHQKGPMPPSFLTSGELNQGDHFTTFQKTQSALLTNSTQDTPLVYTFAPPKAPTVTHHAPPMYSYVTVPPVTKAQEFHRQDVNHYVEIENDAKSIDAEMVNKKMKSLEDAMRGLRGFDSSQSVRYEELCTFPEVELPLGYKIPKFEKFSGSRNPFFHLKIYYEKLIGVRNNEGIRIRLFNQSLTGKALEWYSKQDVTKWRTWDDLANAFVDHYKFHVEIAPDRISITKLKPKSTECFREYAIRWREEAARVHPPMEESEMITYFI</sequence>
<dbReference type="InterPro" id="IPR005162">
    <property type="entry name" value="Retrotrans_gag_dom"/>
</dbReference>
<protein>
    <recommendedName>
        <fullName evidence="1">Retrotransposon gag domain-containing protein</fullName>
    </recommendedName>
</protein>
<accession>A0ABD2VLE6</accession>
<dbReference type="Proteomes" id="UP001627284">
    <property type="component" value="Unassembled WGS sequence"/>
</dbReference>
<proteinExistence type="predicted"/>
<gene>
    <name evidence="2" type="ORF">AABB24_000888</name>
</gene>